<dbReference type="NCBIfam" id="TIGR00138">
    <property type="entry name" value="rsmG_gidB"/>
    <property type="match status" value="1"/>
</dbReference>
<keyword evidence="8" id="KW-1185">Reference proteome</keyword>
<protein>
    <recommendedName>
        <fullName evidence="6">Ribosomal RNA small subunit methyltransferase G</fullName>
        <ecNumber evidence="6">2.1.1.-</ecNumber>
    </recommendedName>
    <alternativeName>
        <fullName evidence="6">16S rRNA 7-methylguanosine methyltransferase</fullName>
        <shortName evidence="6">16S rRNA m7G methyltransferase</shortName>
    </alternativeName>
</protein>
<organism evidence="7 8">
    <name type="scientific">Vasconcelosia minhoensis LEGE 07310</name>
    <dbReference type="NCBI Taxonomy" id="915328"/>
    <lineage>
        <taxon>Bacteria</taxon>
        <taxon>Bacillati</taxon>
        <taxon>Cyanobacteriota</taxon>
        <taxon>Cyanophyceae</taxon>
        <taxon>Nodosilineales</taxon>
        <taxon>Cymatolegaceae</taxon>
        <taxon>Vasconcelosia</taxon>
        <taxon>Vasconcelosia minhoensis</taxon>
    </lineage>
</organism>
<evidence type="ECO:0000256" key="2">
    <source>
        <dbReference type="ARBA" id="ARBA00022552"/>
    </source>
</evidence>
<dbReference type="GO" id="GO:0005829">
    <property type="term" value="C:cytosol"/>
    <property type="evidence" value="ECO:0007669"/>
    <property type="project" value="TreeGrafter"/>
</dbReference>
<evidence type="ECO:0000256" key="4">
    <source>
        <dbReference type="ARBA" id="ARBA00022679"/>
    </source>
</evidence>
<sequence>MASIPQLPAALDRWQQTLNWQPTAQQQALFQQLYEQICLGNQRLNLTRLTEPSDFWEKHLWDSLSGIAPWLNPNQTAPSPVQTVIDIGTGGGFPGLPVAIAQPAWQVTLLDATRKKIQFLETVSQTLGLERVQGLAERAETVGQRADYRDLYDLALVRAVGSASTCAEYALPLLRLGGYAVLFRGQWTEAEGQALAAALIQLGGTQTALRSWSTPLTQSQRHCLLIQKTAATAETFPRAVGIPAKAPL</sequence>
<evidence type="ECO:0000256" key="1">
    <source>
        <dbReference type="ARBA" id="ARBA00022490"/>
    </source>
</evidence>
<dbReference type="InterPro" id="IPR029063">
    <property type="entry name" value="SAM-dependent_MTases_sf"/>
</dbReference>
<feature type="binding site" evidence="6">
    <location>
        <position position="88"/>
    </location>
    <ligand>
        <name>S-adenosyl-L-methionine</name>
        <dbReference type="ChEBI" id="CHEBI:59789"/>
    </ligand>
</feature>
<feature type="binding site" evidence="6">
    <location>
        <begin position="111"/>
        <end position="113"/>
    </location>
    <ligand>
        <name>S-adenosyl-L-methionine</name>
        <dbReference type="ChEBI" id="CHEBI:59789"/>
    </ligand>
</feature>
<dbReference type="EC" id="2.1.1.-" evidence="6"/>
<feature type="binding site" evidence="6">
    <location>
        <position position="93"/>
    </location>
    <ligand>
        <name>S-adenosyl-L-methionine</name>
        <dbReference type="ChEBI" id="CHEBI:59789"/>
    </ligand>
</feature>
<keyword evidence="1 6" id="KW-0963">Cytoplasm</keyword>
<dbReference type="FunFam" id="3.40.50.150:FF:000041">
    <property type="entry name" value="Ribosomal RNA small subunit methyltransferase G"/>
    <property type="match status" value="1"/>
</dbReference>
<dbReference type="Pfam" id="PF02527">
    <property type="entry name" value="GidB"/>
    <property type="match status" value="1"/>
</dbReference>
<dbReference type="AlphaFoldDB" id="A0A8J7DSD2"/>
<dbReference type="RefSeq" id="WP_193911638.1">
    <property type="nucleotide sequence ID" value="NZ_JADEXG010000081.1"/>
</dbReference>
<keyword evidence="2 6" id="KW-0698">rRNA processing</keyword>
<comment type="subcellular location">
    <subcellularLocation>
        <location evidence="6">Cytoplasm</location>
    </subcellularLocation>
</comment>
<comment type="caution">
    <text evidence="7">The sequence shown here is derived from an EMBL/GenBank/DDBJ whole genome shotgun (WGS) entry which is preliminary data.</text>
</comment>
<evidence type="ECO:0000256" key="6">
    <source>
        <dbReference type="HAMAP-Rule" id="MF_00074"/>
    </source>
</evidence>
<reference evidence="7" key="1">
    <citation type="submission" date="2020-10" db="EMBL/GenBank/DDBJ databases">
        <authorList>
            <person name="Castelo-Branco R."/>
            <person name="Eusebio N."/>
            <person name="Adriana R."/>
            <person name="Vieira A."/>
            <person name="Brugerolle De Fraissinette N."/>
            <person name="Rezende De Castro R."/>
            <person name="Schneider M.P."/>
            <person name="Vasconcelos V."/>
            <person name="Leao P.N."/>
        </authorList>
    </citation>
    <scope>NUCLEOTIDE SEQUENCE</scope>
    <source>
        <strain evidence="7">LEGE 07310</strain>
    </source>
</reference>
<keyword evidence="3 6" id="KW-0489">Methyltransferase</keyword>
<dbReference type="InterPro" id="IPR003682">
    <property type="entry name" value="rRNA_ssu_MeTfrase_G"/>
</dbReference>
<dbReference type="PANTHER" id="PTHR31760">
    <property type="entry name" value="S-ADENOSYL-L-METHIONINE-DEPENDENT METHYLTRANSFERASES SUPERFAMILY PROTEIN"/>
    <property type="match status" value="1"/>
</dbReference>
<dbReference type="PIRSF" id="PIRSF003078">
    <property type="entry name" value="GidB"/>
    <property type="match status" value="1"/>
</dbReference>
<feature type="binding site" evidence="6">
    <location>
        <begin position="139"/>
        <end position="140"/>
    </location>
    <ligand>
        <name>S-adenosyl-L-methionine</name>
        <dbReference type="ChEBI" id="CHEBI:59789"/>
    </ligand>
</feature>
<feature type="binding site" evidence="6">
    <location>
        <position position="158"/>
    </location>
    <ligand>
        <name>S-adenosyl-L-methionine</name>
        <dbReference type="ChEBI" id="CHEBI:59789"/>
    </ligand>
</feature>
<dbReference type="PANTHER" id="PTHR31760:SF0">
    <property type="entry name" value="S-ADENOSYL-L-METHIONINE-DEPENDENT METHYLTRANSFERASES SUPERFAMILY PROTEIN"/>
    <property type="match status" value="1"/>
</dbReference>
<name>A0A8J7DSD2_9CYAN</name>
<dbReference type="HAMAP" id="MF_00074">
    <property type="entry name" value="16SrRNA_methyltr_G"/>
    <property type="match status" value="1"/>
</dbReference>
<keyword evidence="5 6" id="KW-0949">S-adenosyl-L-methionine</keyword>
<dbReference type="Gene3D" id="3.40.50.150">
    <property type="entry name" value="Vaccinia Virus protein VP39"/>
    <property type="match status" value="1"/>
</dbReference>
<dbReference type="CDD" id="cd02440">
    <property type="entry name" value="AdoMet_MTases"/>
    <property type="match status" value="1"/>
</dbReference>
<evidence type="ECO:0000313" key="7">
    <source>
        <dbReference type="EMBL" id="MBE9080059.1"/>
    </source>
</evidence>
<dbReference type="Proteomes" id="UP000636505">
    <property type="component" value="Unassembled WGS sequence"/>
</dbReference>
<evidence type="ECO:0000313" key="8">
    <source>
        <dbReference type="Proteomes" id="UP000636505"/>
    </source>
</evidence>
<dbReference type="GO" id="GO:0070043">
    <property type="term" value="F:rRNA (guanine-N7-)-methyltransferase activity"/>
    <property type="evidence" value="ECO:0007669"/>
    <property type="project" value="UniProtKB-UniRule"/>
</dbReference>
<accession>A0A8J7DSD2</accession>
<gene>
    <name evidence="6 7" type="primary">rsmG</name>
    <name evidence="7" type="ORF">IQ241_22665</name>
</gene>
<evidence type="ECO:0000256" key="5">
    <source>
        <dbReference type="ARBA" id="ARBA00022691"/>
    </source>
</evidence>
<evidence type="ECO:0000256" key="3">
    <source>
        <dbReference type="ARBA" id="ARBA00022603"/>
    </source>
</evidence>
<comment type="function">
    <text evidence="6">Specifically methylates the N7 position of a guanine in 16S rRNA.</text>
</comment>
<proteinExistence type="inferred from homology"/>
<comment type="similarity">
    <text evidence="6">Belongs to the methyltransferase superfamily. RNA methyltransferase RsmG family.</text>
</comment>
<dbReference type="EMBL" id="JADEXG010000081">
    <property type="protein sequence ID" value="MBE9080059.1"/>
    <property type="molecule type" value="Genomic_DNA"/>
</dbReference>
<keyword evidence="4 6" id="KW-0808">Transferase</keyword>
<dbReference type="SUPFAM" id="SSF53335">
    <property type="entry name" value="S-adenosyl-L-methionine-dependent methyltransferases"/>
    <property type="match status" value="1"/>
</dbReference>